<dbReference type="Pfam" id="PF02518">
    <property type="entry name" value="HATPase_c"/>
    <property type="match status" value="1"/>
</dbReference>
<dbReference type="InterPro" id="IPR003594">
    <property type="entry name" value="HATPase_dom"/>
</dbReference>
<dbReference type="Pfam" id="PF12833">
    <property type="entry name" value="HTH_18"/>
    <property type="match status" value="1"/>
</dbReference>
<keyword evidence="6" id="KW-0804">Transcription</keyword>
<comment type="caution">
    <text evidence="11">The sequence shown here is derived from an EMBL/GenBank/DDBJ whole genome shotgun (WGS) entry which is preliminary data.</text>
</comment>
<evidence type="ECO:0000256" key="1">
    <source>
        <dbReference type="ARBA" id="ARBA00000085"/>
    </source>
</evidence>
<organism evidence="11 12">
    <name type="scientific">Algoriphagus aquimarinus</name>
    <dbReference type="NCBI Taxonomy" id="237018"/>
    <lineage>
        <taxon>Bacteria</taxon>
        <taxon>Pseudomonadati</taxon>
        <taxon>Bacteroidota</taxon>
        <taxon>Cytophagia</taxon>
        <taxon>Cytophagales</taxon>
        <taxon>Cyclobacteriaceae</taxon>
        <taxon>Algoriphagus</taxon>
    </lineage>
</organism>
<evidence type="ECO:0000256" key="3">
    <source>
        <dbReference type="ARBA" id="ARBA00022553"/>
    </source>
</evidence>
<dbReference type="Gene3D" id="3.40.50.2300">
    <property type="match status" value="1"/>
</dbReference>
<dbReference type="SMART" id="SM00448">
    <property type="entry name" value="REC"/>
    <property type="match status" value="1"/>
</dbReference>
<dbReference type="InterPro" id="IPR036890">
    <property type="entry name" value="HATPase_C_sf"/>
</dbReference>
<dbReference type="InterPro" id="IPR015943">
    <property type="entry name" value="WD40/YVTN_repeat-like_dom_sf"/>
</dbReference>
<dbReference type="Proteomes" id="UP000321935">
    <property type="component" value="Unassembled WGS sequence"/>
</dbReference>
<reference evidence="11 12" key="1">
    <citation type="submission" date="2019-08" db="EMBL/GenBank/DDBJ databases">
        <title>Genomes sequence of Algoriphagus aquimarinus ACAM450.</title>
        <authorList>
            <person name="Bowman J.P."/>
        </authorList>
    </citation>
    <scope>NUCLEOTIDE SEQUENCE [LARGE SCALE GENOMIC DNA]</scope>
    <source>
        <strain evidence="11 12">ACAM 450</strain>
    </source>
</reference>
<dbReference type="SUPFAM" id="SSF55874">
    <property type="entry name" value="ATPase domain of HSP90 chaperone/DNA topoisomerase II/histidine kinase"/>
    <property type="match status" value="1"/>
</dbReference>
<dbReference type="Pfam" id="PF07494">
    <property type="entry name" value="Reg_prop"/>
    <property type="match status" value="3"/>
</dbReference>
<dbReference type="SMART" id="SM00342">
    <property type="entry name" value="HTH_ARAC"/>
    <property type="match status" value="1"/>
</dbReference>
<evidence type="ECO:0000259" key="9">
    <source>
        <dbReference type="PROSITE" id="PS50109"/>
    </source>
</evidence>
<dbReference type="Gene3D" id="2.60.40.10">
    <property type="entry name" value="Immunoglobulins"/>
    <property type="match status" value="1"/>
</dbReference>
<dbReference type="EC" id="2.7.13.3" evidence="2"/>
<dbReference type="Pfam" id="PF00512">
    <property type="entry name" value="HisKA"/>
    <property type="match status" value="1"/>
</dbReference>
<dbReference type="SUPFAM" id="SSF46689">
    <property type="entry name" value="Homeodomain-like"/>
    <property type="match status" value="1"/>
</dbReference>
<evidence type="ECO:0000256" key="2">
    <source>
        <dbReference type="ARBA" id="ARBA00012438"/>
    </source>
</evidence>
<dbReference type="Gene3D" id="3.30.565.10">
    <property type="entry name" value="Histidine kinase-like ATPase, C-terminal domain"/>
    <property type="match status" value="1"/>
</dbReference>
<dbReference type="Pfam" id="PF00072">
    <property type="entry name" value="Response_reg"/>
    <property type="match status" value="1"/>
</dbReference>
<dbReference type="Pfam" id="PF07495">
    <property type="entry name" value="Y_Y_Y"/>
    <property type="match status" value="1"/>
</dbReference>
<dbReference type="Gene3D" id="1.10.10.60">
    <property type="entry name" value="Homeodomain-like"/>
    <property type="match status" value="1"/>
</dbReference>
<dbReference type="SMART" id="SM00387">
    <property type="entry name" value="HATPase_c"/>
    <property type="match status" value="1"/>
</dbReference>
<evidence type="ECO:0000313" key="11">
    <source>
        <dbReference type="EMBL" id="TXE11084.1"/>
    </source>
</evidence>
<evidence type="ECO:0000256" key="7">
    <source>
        <dbReference type="PROSITE-ProRule" id="PRU00169"/>
    </source>
</evidence>
<dbReference type="FunFam" id="1.10.287.130:FF:000045">
    <property type="entry name" value="Two-component system sensor histidine kinase/response regulator"/>
    <property type="match status" value="1"/>
</dbReference>
<evidence type="ECO:0000259" key="8">
    <source>
        <dbReference type="PROSITE" id="PS01124"/>
    </source>
</evidence>
<dbReference type="PANTHER" id="PTHR43547">
    <property type="entry name" value="TWO-COMPONENT HISTIDINE KINASE"/>
    <property type="match status" value="1"/>
</dbReference>
<dbReference type="InterPro" id="IPR011110">
    <property type="entry name" value="Reg_prop"/>
</dbReference>
<dbReference type="CDD" id="cd00082">
    <property type="entry name" value="HisKA"/>
    <property type="match status" value="1"/>
</dbReference>
<keyword evidence="3 7" id="KW-0597">Phosphoprotein</keyword>
<evidence type="ECO:0000313" key="12">
    <source>
        <dbReference type="Proteomes" id="UP000321935"/>
    </source>
</evidence>
<feature type="domain" description="HTH araC/xylS-type" evidence="8">
    <location>
        <begin position="1254"/>
        <end position="1353"/>
    </location>
</feature>
<dbReference type="PROSITE" id="PS01124">
    <property type="entry name" value="HTH_ARAC_FAMILY_2"/>
    <property type="match status" value="1"/>
</dbReference>
<dbReference type="Gene3D" id="2.130.10.10">
    <property type="entry name" value="YVTN repeat-like/Quinoprotein amine dehydrogenase"/>
    <property type="match status" value="2"/>
</dbReference>
<dbReference type="InterPro" id="IPR013783">
    <property type="entry name" value="Ig-like_fold"/>
</dbReference>
<feature type="domain" description="Response regulatory" evidence="10">
    <location>
        <begin position="1107"/>
        <end position="1222"/>
    </location>
</feature>
<evidence type="ECO:0000256" key="5">
    <source>
        <dbReference type="ARBA" id="ARBA00023125"/>
    </source>
</evidence>
<dbReference type="SMART" id="SM00388">
    <property type="entry name" value="HisKA"/>
    <property type="match status" value="1"/>
</dbReference>
<dbReference type="InterPro" id="IPR011123">
    <property type="entry name" value="Y_Y_Y"/>
</dbReference>
<dbReference type="InterPro" id="IPR003661">
    <property type="entry name" value="HisK_dim/P_dom"/>
</dbReference>
<accession>A0A5C7ASQ0</accession>
<dbReference type="InterPro" id="IPR009057">
    <property type="entry name" value="Homeodomain-like_sf"/>
</dbReference>
<dbReference type="GO" id="GO:0043565">
    <property type="term" value="F:sequence-specific DNA binding"/>
    <property type="evidence" value="ECO:0007669"/>
    <property type="project" value="InterPro"/>
</dbReference>
<sequence length="1357" mass="156257">MKYQLHLAGSVIILSLLRKGLRLFSMTLSIRNYSYRFYLAVVLLLFAGSQTYSQENLSFRQLSVNDGLSQNSAISIAQDQSGFLWIATQEGLNRYDGRDFVVYDKKFLDVTESTRLLLGKVFSDSKNRIWIIPESSIPEMLNKEDGIFQAIEGITSATSIIEDPQGKIWFGTLSGQLYFWNEEIKKAEMGWSDPNKEIVNLANLDDDNLILTFRDEVVLWNKSSEIQKLIWKPENETVLAVTIQDPTGRFWFGTLNRGLWTSSKVGADALTMDAFFDQKENSNPQTMILDLLVDSKQRLWVATYGKGIKQIDLKNKAMRQFSYSKQNPRSIHYNDILSIFEDYTGTLWFGSDGAGLSFYDSYLEKFDFFHNQEVPENINIDVVRSIYVDENENIWLGTSGKGLTRYNPKSKTWKTFVHDSRNSNSLASNRVMSITGDNNGKLWVGYQDEGLSILDLRTDAFEHFNSESRVKQPGTTVWKIFIDSQKRFWLCTRNDGLIWFDPEKGALKQFVHDPLRANSIPDNNIRTMLEDPSGQFWIGTENHGIAKFDLATENFEVKTHDPDNPNSISSDHIKSLYLEKNKLWIGTNGGGLNRMDINSEEIKILNIETGLSNNVIYSILDDQNGNLWLSSNKGITKVGLEKESEDQFQITNYSNYDGLATEFNTGAYFKHEDGTLYFGSLDGFYWFNPEDISMNETPPKTAITGLYVFDQKVKMSQNLKLNHNQNTLTFNMASLVFSSPEKNQFEYMLENHDKNWVSNGYNHQARYTNLAPGKYRFLVKTSNYDGIWAKAPVVYEFTILTPWYFSTLAKAIYLALLALIIWRVYNYLKWKWQIQFSLKMKDRETQTLKEMDDFKTQLFTNISHEFRTPLTLISGPIDRVISQSENPVIKSQLNLVKINSQRLLTLVDQLLEVAKIKAGRNQLTIRKGNLGLLIQSIIANYFYQASEKGVRLTADIPLMTEVWFDSDKVEKIVKTLIQNAIKYSKKDSEIKFECNISEGNFHLTVKNESLEQFTKDELNKIFQKIQNSNENKQGFGLGLSLIKEMIHLYHGEITVDFKNSRWFEVSILLSVDKYAFHPEEVIDEESEDFDLPELQVVNQEERENLPHILVVEDNTKVREFIIRELNPYFQTLEASNGKEGLFVALKNIPDLIISDVMMPEMDGFEFCKKVKSNELTSHIPVILLTAKADEESQLEGIRVGADDFILKPFKTKRLLVRIEKLIELRAQLRERYSNRNSITPKDIAITSMDERFLEKIQEIVDNDLSDSHFTVNEFSKKLGMSRMQLHRKLTALTGLSTTAYIRDQRLRMALQQLEKSGENISEIAYAVGFSSPSYFIKTFKETYSVTPAEYQKSKVKK</sequence>
<dbReference type="SUPFAM" id="SSF63829">
    <property type="entry name" value="Calcium-dependent phosphotriesterase"/>
    <property type="match status" value="2"/>
</dbReference>
<dbReference type="PROSITE" id="PS50109">
    <property type="entry name" value="HIS_KIN"/>
    <property type="match status" value="1"/>
</dbReference>
<dbReference type="SUPFAM" id="SSF52172">
    <property type="entry name" value="CheY-like"/>
    <property type="match status" value="1"/>
</dbReference>
<feature type="modified residue" description="4-aspartylphosphate" evidence="7">
    <location>
        <position position="1155"/>
    </location>
</feature>
<comment type="catalytic activity">
    <reaction evidence="1">
        <text>ATP + protein L-histidine = ADP + protein N-phospho-L-histidine.</text>
        <dbReference type="EC" id="2.7.13.3"/>
    </reaction>
</comment>
<dbReference type="InterPro" id="IPR011006">
    <property type="entry name" value="CheY-like_superfamily"/>
</dbReference>
<feature type="domain" description="Histidine kinase" evidence="9">
    <location>
        <begin position="861"/>
        <end position="1073"/>
    </location>
</feature>
<dbReference type="Gene3D" id="1.10.287.130">
    <property type="match status" value="1"/>
</dbReference>
<dbReference type="GO" id="GO:0003700">
    <property type="term" value="F:DNA-binding transcription factor activity"/>
    <property type="evidence" value="ECO:0007669"/>
    <property type="project" value="InterPro"/>
</dbReference>
<dbReference type="OrthoDB" id="9806995at2"/>
<dbReference type="InterPro" id="IPR020449">
    <property type="entry name" value="Tscrpt_reg_AraC-type_HTH"/>
</dbReference>
<evidence type="ECO:0000256" key="4">
    <source>
        <dbReference type="ARBA" id="ARBA00023015"/>
    </source>
</evidence>
<gene>
    <name evidence="11" type="ORF">ESV85_12720</name>
</gene>
<dbReference type="InterPro" id="IPR036097">
    <property type="entry name" value="HisK_dim/P_sf"/>
</dbReference>
<dbReference type="GO" id="GO:0000155">
    <property type="term" value="F:phosphorelay sensor kinase activity"/>
    <property type="evidence" value="ECO:0007669"/>
    <property type="project" value="InterPro"/>
</dbReference>
<dbReference type="PANTHER" id="PTHR43547:SF2">
    <property type="entry name" value="HYBRID SIGNAL TRANSDUCTION HISTIDINE KINASE C"/>
    <property type="match status" value="1"/>
</dbReference>
<name>A0A5C7ASQ0_9BACT</name>
<dbReference type="PROSITE" id="PS50110">
    <property type="entry name" value="RESPONSE_REGULATORY"/>
    <property type="match status" value="1"/>
</dbReference>
<keyword evidence="4" id="KW-0805">Transcription regulation</keyword>
<dbReference type="InterPro" id="IPR001789">
    <property type="entry name" value="Sig_transdc_resp-reg_receiver"/>
</dbReference>
<dbReference type="InterPro" id="IPR018062">
    <property type="entry name" value="HTH_AraC-typ_CS"/>
</dbReference>
<dbReference type="PROSITE" id="PS00041">
    <property type="entry name" value="HTH_ARAC_FAMILY_1"/>
    <property type="match status" value="1"/>
</dbReference>
<keyword evidence="5" id="KW-0238">DNA-binding</keyword>
<dbReference type="PRINTS" id="PR00032">
    <property type="entry name" value="HTHARAC"/>
</dbReference>
<evidence type="ECO:0000256" key="6">
    <source>
        <dbReference type="ARBA" id="ARBA00023163"/>
    </source>
</evidence>
<proteinExistence type="predicted"/>
<dbReference type="InterPro" id="IPR018060">
    <property type="entry name" value="HTH_AraC"/>
</dbReference>
<protein>
    <recommendedName>
        <fullName evidence="2">histidine kinase</fullName>
        <ecNumber evidence="2">2.7.13.3</ecNumber>
    </recommendedName>
</protein>
<dbReference type="InterPro" id="IPR005467">
    <property type="entry name" value="His_kinase_dom"/>
</dbReference>
<dbReference type="SUPFAM" id="SSF47384">
    <property type="entry name" value="Homodimeric domain of signal transducing histidine kinase"/>
    <property type="match status" value="1"/>
</dbReference>
<dbReference type="SUPFAM" id="SSF101898">
    <property type="entry name" value="NHL repeat"/>
    <property type="match status" value="1"/>
</dbReference>
<evidence type="ECO:0000259" key="10">
    <source>
        <dbReference type="PROSITE" id="PS50110"/>
    </source>
</evidence>
<dbReference type="EMBL" id="VORW01000007">
    <property type="protein sequence ID" value="TXE11084.1"/>
    <property type="molecule type" value="Genomic_DNA"/>
</dbReference>